<proteinExistence type="inferred from homology"/>
<evidence type="ECO:0000313" key="10">
    <source>
        <dbReference type="Proteomes" id="UP001529340"/>
    </source>
</evidence>
<organism evidence="9 10">
    <name type="scientific">Amedibacillus dolichus</name>
    <dbReference type="NCBI Taxonomy" id="31971"/>
    <lineage>
        <taxon>Bacteria</taxon>
        <taxon>Bacillati</taxon>
        <taxon>Bacillota</taxon>
        <taxon>Erysipelotrichia</taxon>
        <taxon>Erysipelotrichales</taxon>
        <taxon>Erysipelotrichaceae</taxon>
        <taxon>Amedibacillus</taxon>
    </lineage>
</organism>
<feature type="domain" description="Oligopeptidase F N-terminal" evidence="8">
    <location>
        <begin position="115"/>
        <end position="169"/>
    </location>
</feature>
<dbReference type="InterPro" id="IPR013647">
    <property type="entry name" value="OligopepF_N_dom"/>
</dbReference>
<dbReference type="InterPro" id="IPR045090">
    <property type="entry name" value="Pept_M3A_M3B"/>
</dbReference>
<dbReference type="Gene3D" id="1.10.287.830">
    <property type="entry name" value="putative peptidase helix hairpin domain like"/>
    <property type="match status" value="1"/>
</dbReference>
<dbReference type="Proteomes" id="UP001529340">
    <property type="component" value="Unassembled WGS sequence"/>
</dbReference>
<comment type="caution">
    <text evidence="9">The sequence shown here is derived from an EMBL/GenBank/DDBJ whole genome shotgun (WGS) entry which is preliminary data.</text>
</comment>
<dbReference type="Gene3D" id="1.20.140.70">
    <property type="entry name" value="Oligopeptidase f, N-terminal domain"/>
    <property type="match status" value="1"/>
</dbReference>
<evidence type="ECO:0000259" key="8">
    <source>
        <dbReference type="Pfam" id="PF08439"/>
    </source>
</evidence>
<dbReference type="PANTHER" id="PTHR11804:SF84">
    <property type="entry name" value="SACCHAROLYSIN"/>
    <property type="match status" value="1"/>
</dbReference>
<keyword evidence="10" id="KW-1185">Reference proteome</keyword>
<dbReference type="PANTHER" id="PTHR11804">
    <property type="entry name" value="PROTEASE M3 THIMET OLIGOPEPTIDASE-RELATED"/>
    <property type="match status" value="1"/>
</dbReference>
<evidence type="ECO:0000256" key="6">
    <source>
        <dbReference type="RuleBase" id="RU368091"/>
    </source>
</evidence>
<keyword evidence="4 6" id="KW-0862">Zinc</keyword>
<reference evidence="10" key="1">
    <citation type="submission" date="2023-06" db="EMBL/GenBank/DDBJ databases">
        <title>Identification and characterization of horizontal gene transfer across gut microbiota members of farm animals based on homology search.</title>
        <authorList>
            <person name="Zeman M."/>
            <person name="Kubasova T."/>
            <person name="Jahodarova E."/>
            <person name="Nykrynova M."/>
            <person name="Rychlik I."/>
        </authorList>
    </citation>
    <scope>NUCLEOTIDE SEQUENCE [LARGE SCALE GENOMIC DNA]</scope>
    <source>
        <strain evidence="10">ET39</strain>
    </source>
</reference>
<keyword evidence="2 6" id="KW-0479">Metal-binding</keyword>
<comment type="function">
    <text evidence="6">Has oligopeptidase activity and degrades a variety of small bioactive peptides.</text>
</comment>
<dbReference type="Pfam" id="PF08439">
    <property type="entry name" value="Peptidase_M3_N"/>
    <property type="match status" value="1"/>
</dbReference>
<gene>
    <name evidence="9" type="primary">pepF</name>
    <name evidence="9" type="ORF">QUV96_09550</name>
</gene>
<evidence type="ECO:0000256" key="5">
    <source>
        <dbReference type="ARBA" id="ARBA00023049"/>
    </source>
</evidence>
<evidence type="ECO:0000256" key="1">
    <source>
        <dbReference type="ARBA" id="ARBA00022670"/>
    </source>
</evidence>
<keyword evidence="5 6" id="KW-0482">Metalloprotease</keyword>
<evidence type="ECO:0000259" key="7">
    <source>
        <dbReference type="Pfam" id="PF01432"/>
    </source>
</evidence>
<dbReference type="InterPro" id="IPR042088">
    <property type="entry name" value="OligoPept_F_C"/>
</dbReference>
<dbReference type="EMBL" id="JAUDCG010000050">
    <property type="protein sequence ID" value="MDM8157881.1"/>
    <property type="molecule type" value="Genomic_DNA"/>
</dbReference>
<dbReference type="EC" id="3.4.24.-" evidence="6"/>
<keyword evidence="3 6" id="KW-0378">Hydrolase</keyword>
<feature type="domain" description="Peptidase M3A/M3B catalytic" evidence="7">
    <location>
        <begin position="196"/>
        <end position="571"/>
    </location>
</feature>
<dbReference type="Pfam" id="PF01432">
    <property type="entry name" value="Peptidase_M3"/>
    <property type="match status" value="1"/>
</dbReference>
<dbReference type="InterPro" id="IPR004438">
    <property type="entry name" value="Peptidase_M3B"/>
</dbReference>
<evidence type="ECO:0000256" key="4">
    <source>
        <dbReference type="ARBA" id="ARBA00022833"/>
    </source>
</evidence>
<name>A0ABT7UE28_9FIRM</name>
<protein>
    <recommendedName>
        <fullName evidence="6">Oligopeptidase F</fullName>
        <ecNumber evidence="6">3.4.24.-</ecNumber>
    </recommendedName>
</protein>
<accession>A0ABT7UE28</accession>
<sequence>MNRTEADRCYTWDLSSLFASQEAFDEQLKCSEEQLAALCSRKDHISDTIEIYIQFLEDQERFERGLENLYVYAKMCTDVEPTDMQNQQNLAHASNLMQKAQLDLTFVSLELIRHADTIREYLKEERCRDFRYPMEELFRTIPHRLSDEMEQLMSEVQEIASVPDETFQSIRLTFDDVEVDGKKEFLNGATYHEFLRNRNVRVRRQAFEHYFKEYGKLENAFANLLIGNAKGQVLNARTRHFDSALAASLFADGVDVSLYDKILYMGNEKYIHFLHAFFAMKKQVLDIEEFHIYDIALDLEPATDVRYTIDECRTILKKALGVLGDDYIEGIDRAFAERWIDFYPSKEKRTGAYSWGTYDSNPYILMNFTGSYDSLSTLAHELGHSMHSYYSNRHNRPMLANYQIFVAEVASTVNEILLNRYLLDTSTDKAYRRYILSNLMEQFVGTCYRQPMFAQFEKDLHQWIEERRPITSKTITDRCLQLNRQYFGDAVIVDDLQKYGFYYVPHFYYNFYVYKYTLGMAVAISFAKEILQGNAAPYRTFLTKGGSEAPVDELRSAGVDPLSDKVYDDAFTFFAQTMHEFRSLLDQ</sequence>
<dbReference type="CDD" id="cd09608">
    <property type="entry name" value="M3B_PepF"/>
    <property type="match status" value="1"/>
</dbReference>
<dbReference type="InterPro" id="IPR001567">
    <property type="entry name" value="Pept_M3A_M3B_dom"/>
</dbReference>
<comment type="similarity">
    <text evidence="6">Belongs to the peptidase M3B family.</text>
</comment>
<evidence type="ECO:0000313" key="9">
    <source>
        <dbReference type="EMBL" id="MDM8157881.1"/>
    </source>
</evidence>
<dbReference type="Gene3D" id="1.10.1370.20">
    <property type="entry name" value="Oligoendopeptidase f, C-terminal domain"/>
    <property type="match status" value="1"/>
</dbReference>
<evidence type="ECO:0000256" key="2">
    <source>
        <dbReference type="ARBA" id="ARBA00022723"/>
    </source>
</evidence>
<dbReference type="RefSeq" id="WP_289608323.1">
    <property type="nucleotide sequence ID" value="NZ_JAUDCG010000050.1"/>
</dbReference>
<comment type="cofactor">
    <cofactor evidence="6">
        <name>Zn(2+)</name>
        <dbReference type="ChEBI" id="CHEBI:29105"/>
    </cofactor>
    <text evidence="6">Binds 1 zinc ion.</text>
</comment>
<keyword evidence="1 6" id="KW-0645">Protease</keyword>
<reference evidence="9 10" key="2">
    <citation type="submission" date="2023-06" db="EMBL/GenBank/DDBJ databases">
        <title>Identification and characterization of horizontal gene transfer across gut microbiota members of farm animals based on homology search.</title>
        <authorList>
            <person name="Schwarzerova J."/>
            <person name="Nykrynova M."/>
            <person name="Jureckova K."/>
            <person name="Cejkova D."/>
            <person name="Rychlik I."/>
        </authorList>
    </citation>
    <scope>NUCLEOTIDE SEQUENCE [LARGE SCALE GENOMIC DNA]</scope>
    <source>
        <strain evidence="9 10">ET39</strain>
    </source>
</reference>
<evidence type="ECO:0000256" key="3">
    <source>
        <dbReference type="ARBA" id="ARBA00022801"/>
    </source>
</evidence>
<dbReference type="SUPFAM" id="SSF55486">
    <property type="entry name" value="Metalloproteases ('zincins'), catalytic domain"/>
    <property type="match status" value="1"/>
</dbReference>
<dbReference type="NCBIfam" id="TIGR00181">
    <property type="entry name" value="pepF"/>
    <property type="match status" value="1"/>
</dbReference>